<keyword evidence="4" id="KW-0788">Thiol protease</keyword>
<evidence type="ECO:0000259" key="5">
    <source>
        <dbReference type="PROSITE" id="PS51935"/>
    </source>
</evidence>
<accession>A0A3B0RQT8</accession>
<dbReference type="InterPro" id="IPR041382">
    <property type="entry name" value="SH3_16"/>
</dbReference>
<dbReference type="EMBL" id="UOEE01000209">
    <property type="protein sequence ID" value="VAV95730.1"/>
    <property type="molecule type" value="Genomic_DNA"/>
</dbReference>
<protein>
    <submittedName>
        <fullName evidence="6">NLP/P60 family lipoprotein</fullName>
    </submittedName>
</protein>
<dbReference type="Pfam" id="PF00877">
    <property type="entry name" value="NLPC_P60"/>
    <property type="match status" value="1"/>
</dbReference>
<evidence type="ECO:0000256" key="4">
    <source>
        <dbReference type="ARBA" id="ARBA00022807"/>
    </source>
</evidence>
<dbReference type="PROSITE" id="PS51935">
    <property type="entry name" value="NLPC_P60"/>
    <property type="match status" value="1"/>
</dbReference>
<keyword evidence="6" id="KW-0449">Lipoprotein</keyword>
<dbReference type="InterPro" id="IPR000064">
    <property type="entry name" value="NLP_P60_dom"/>
</dbReference>
<evidence type="ECO:0000313" key="6">
    <source>
        <dbReference type="EMBL" id="VAV95730.1"/>
    </source>
</evidence>
<dbReference type="GO" id="GO:0006508">
    <property type="term" value="P:proteolysis"/>
    <property type="evidence" value="ECO:0007669"/>
    <property type="project" value="UniProtKB-KW"/>
</dbReference>
<dbReference type="Gene3D" id="3.90.1720.10">
    <property type="entry name" value="endopeptidase domain like (from Nostoc punctiforme)"/>
    <property type="match status" value="1"/>
</dbReference>
<dbReference type="PANTHER" id="PTHR47359">
    <property type="entry name" value="PEPTIDOGLYCAN DL-ENDOPEPTIDASE CWLO"/>
    <property type="match status" value="1"/>
</dbReference>
<feature type="domain" description="NlpC/P60" evidence="5">
    <location>
        <begin position="157"/>
        <end position="283"/>
    </location>
</feature>
<proteinExistence type="inferred from homology"/>
<dbReference type="GO" id="GO:0008234">
    <property type="term" value="F:cysteine-type peptidase activity"/>
    <property type="evidence" value="ECO:0007669"/>
    <property type="project" value="UniProtKB-KW"/>
</dbReference>
<name>A0A3B0RQT8_9ZZZZ</name>
<dbReference type="AlphaFoldDB" id="A0A3B0RQT8"/>
<reference evidence="6" key="1">
    <citation type="submission" date="2018-06" db="EMBL/GenBank/DDBJ databases">
        <authorList>
            <person name="Zhirakovskaya E."/>
        </authorList>
    </citation>
    <scope>NUCLEOTIDE SEQUENCE</scope>
</reference>
<evidence type="ECO:0000256" key="1">
    <source>
        <dbReference type="ARBA" id="ARBA00007074"/>
    </source>
</evidence>
<dbReference type="Pfam" id="PF18348">
    <property type="entry name" value="SH3_16"/>
    <property type="match status" value="1"/>
</dbReference>
<evidence type="ECO:0000256" key="3">
    <source>
        <dbReference type="ARBA" id="ARBA00022801"/>
    </source>
</evidence>
<keyword evidence="3" id="KW-0378">Hydrolase</keyword>
<gene>
    <name evidence="6" type="ORF">MNBD_ALPHA06-1499</name>
</gene>
<dbReference type="InterPro" id="IPR051794">
    <property type="entry name" value="PG_Endopeptidase_C40"/>
</dbReference>
<dbReference type="InterPro" id="IPR038765">
    <property type="entry name" value="Papain-like_cys_pep_sf"/>
</dbReference>
<organism evidence="6">
    <name type="scientific">hydrothermal vent metagenome</name>
    <dbReference type="NCBI Taxonomy" id="652676"/>
    <lineage>
        <taxon>unclassified sequences</taxon>
        <taxon>metagenomes</taxon>
        <taxon>ecological metagenomes</taxon>
    </lineage>
</organism>
<dbReference type="PANTHER" id="PTHR47359:SF3">
    <property type="entry name" value="NLP_P60 DOMAIN-CONTAINING PROTEIN-RELATED"/>
    <property type="match status" value="1"/>
</dbReference>
<evidence type="ECO:0000256" key="2">
    <source>
        <dbReference type="ARBA" id="ARBA00022670"/>
    </source>
</evidence>
<sequence>MSKTPDHRLTLARPDLADGQLMGKVAAKKYAATTPYQVIVPVTGLYLQPEPDQSLQTELLFGECFMVLEIKNGKAWGQAVSDGFVGYVDASALSQTCPSPTHWVCALRTPLYKWPDLKAPVSGFLHKNSQVHISDSDDHYRNVGPGWIHAGDLATLGDWHQDFVATALQYLHTPYVWGGRSSLGLDCSALLQNALFAAGRSCLRDADMQETSLGQPVAFSGNTEQLHRGDLVFWKGHVGIIADHDQLLHANAHHMATALEPAKPALQRIQKTAGPVTSVRRFLEM</sequence>
<comment type="similarity">
    <text evidence="1">Belongs to the peptidase C40 family.</text>
</comment>
<dbReference type="SUPFAM" id="SSF54001">
    <property type="entry name" value="Cysteine proteinases"/>
    <property type="match status" value="1"/>
</dbReference>
<keyword evidence="2" id="KW-0645">Protease</keyword>